<dbReference type="OrthoDB" id="3509362at2759"/>
<dbReference type="Gene3D" id="3.90.180.10">
    <property type="entry name" value="Medium-chain alcohol dehydrogenases, catalytic domain"/>
    <property type="match status" value="1"/>
</dbReference>
<dbReference type="EMBL" id="MU826366">
    <property type="protein sequence ID" value="KAJ7378418.1"/>
    <property type="molecule type" value="Genomic_DNA"/>
</dbReference>
<dbReference type="Pfam" id="PF13602">
    <property type="entry name" value="ADH_zinc_N_2"/>
    <property type="match status" value="1"/>
</dbReference>
<proteinExistence type="predicted"/>
<dbReference type="PANTHER" id="PTHR48106">
    <property type="entry name" value="QUINONE OXIDOREDUCTASE PIG3-RELATED"/>
    <property type="match status" value="1"/>
</dbReference>
<dbReference type="GO" id="GO:0048038">
    <property type="term" value="F:quinone binding"/>
    <property type="evidence" value="ECO:0007669"/>
    <property type="project" value="TreeGrafter"/>
</dbReference>
<keyword evidence="4" id="KW-1185">Reference proteome</keyword>
<evidence type="ECO:0000256" key="1">
    <source>
        <dbReference type="ARBA" id="ARBA00022857"/>
    </source>
</evidence>
<dbReference type="PANTHER" id="PTHR48106:SF18">
    <property type="entry name" value="QUINONE OXIDOREDUCTASE PIG3"/>
    <property type="match status" value="1"/>
</dbReference>
<name>A0A9X0CXX1_9CNID</name>
<evidence type="ECO:0000313" key="4">
    <source>
        <dbReference type="Proteomes" id="UP001163046"/>
    </source>
</evidence>
<dbReference type="GO" id="GO:0003960">
    <property type="term" value="F:quinone reductase (NADPH) activity"/>
    <property type="evidence" value="ECO:0007669"/>
    <property type="project" value="TreeGrafter"/>
</dbReference>
<protein>
    <submittedName>
        <fullName evidence="3">Uncharacterized protein</fullName>
    </submittedName>
</protein>
<dbReference type="GO" id="GO:0070402">
    <property type="term" value="F:NADPH binding"/>
    <property type="evidence" value="ECO:0007669"/>
    <property type="project" value="TreeGrafter"/>
</dbReference>
<keyword evidence="1" id="KW-0521">NADP</keyword>
<sequence length="100" mass="11464">MSQGTYSETCLRKRASLIATTLRSRPLEYKAELVQEFTERIIPQFANGKLRTIVDSTFTMDQIQLAHERMESNENIGKIIIQITTSEEDENAAKKQKSEL</sequence>
<gene>
    <name evidence="3" type="ORF">OS493_022952</name>
</gene>
<dbReference type="Proteomes" id="UP001163046">
    <property type="component" value="Unassembled WGS sequence"/>
</dbReference>
<comment type="caution">
    <text evidence="3">The sequence shown here is derived from an EMBL/GenBank/DDBJ whole genome shotgun (WGS) entry which is preliminary data.</text>
</comment>
<accession>A0A9X0CXX1</accession>
<evidence type="ECO:0000313" key="3">
    <source>
        <dbReference type="EMBL" id="KAJ7378418.1"/>
    </source>
</evidence>
<reference evidence="3" key="1">
    <citation type="submission" date="2023-01" db="EMBL/GenBank/DDBJ databases">
        <title>Genome assembly of the deep-sea coral Lophelia pertusa.</title>
        <authorList>
            <person name="Herrera S."/>
            <person name="Cordes E."/>
        </authorList>
    </citation>
    <scope>NUCLEOTIDE SEQUENCE</scope>
    <source>
        <strain evidence="3">USNM1676648</strain>
        <tissue evidence="3">Polyp</tissue>
    </source>
</reference>
<organism evidence="3 4">
    <name type="scientific">Desmophyllum pertusum</name>
    <dbReference type="NCBI Taxonomy" id="174260"/>
    <lineage>
        <taxon>Eukaryota</taxon>
        <taxon>Metazoa</taxon>
        <taxon>Cnidaria</taxon>
        <taxon>Anthozoa</taxon>
        <taxon>Hexacorallia</taxon>
        <taxon>Scleractinia</taxon>
        <taxon>Caryophylliina</taxon>
        <taxon>Caryophylliidae</taxon>
        <taxon>Desmophyllum</taxon>
    </lineage>
</organism>
<evidence type="ECO:0000256" key="2">
    <source>
        <dbReference type="ARBA" id="ARBA00023002"/>
    </source>
</evidence>
<dbReference type="AlphaFoldDB" id="A0A9X0CXX1"/>
<keyword evidence="2" id="KW-0560">Oxidoreductase</keyword>